<evidence type="ECO:0000313" key="1">
    <source>
        <dbReference type="EMBL" id="KAH7941088.1"/>
    </source>
</evidence>
<proteinExistence type="predicted"/>
<evidence type="ECO:0000313" key="2">
    <source>
        <dbReference type="Proteomes" id="UP000821865"/>
    </source>
</evidence>
<dbReference type="Proteomes" id="UP000821865">
    <property type="component" value="Chromosome 7"/>
</dbReference>
<gene>
    <name evidence="1" type="ORF">HPB49_009960</name>
</gene>
<name>A0ACB8CEI9_DERSI</name>
<sequence length="163" mass="17997">MTARYPAEALRPNSSGAERIKEMLDFLNKWEHQTDKGHFLSDSTAEGLRVTLTSTLEMLEYLRKEVGFIYLLTSRLSQDKVENFFGIVRMSSGCNTHPTPQQFLLTVNCLSFYNLAQSVVGGNADGCVISSLLDTTDKEETSKGKLLRTVESSIGSVLLGGKP</sequence>
<reference evidence="1" key="1">
    <citation type="submission" date="2020-05" db="EMBL/GenBank/DDBJ databases">
        <title>Large-scale comparative analyses of tick genomes elucidate their genetic diversity and vector capacities.</title>
        <authorList>
            <person name="Jia N."/>
            <person name="Wang J."/>
            <person name="Shi W."/>
            <person name="Du L."/>
            <person name="Sun Y."/>
            <person name="Zhan W."/>
            <person name="Jiang J."/>
            <person name="Wang Q."/>
            <person name="Zhang B."/>
            <person name="Ji P."/>
            <person name="Sakyi L.B."/>
            <person name="Cui X."/>
            <person name="Yuan T."/>
            <person name="Jiang B."/>
            <person name="Yang W."/>
            <person name="Lam T.T.-Y."/>
            <person name="Chang Q."/>
            <person name="Ding S."/>
            <person name="Wang X."/>
            <person name="Zhu J."/>
            <person name="Ruan X."/>
            <person name="Zhao L."/>
            <person name="Wei J."/>
            <person name="Que T."/>
            <person name="Du C."/>
            <person name="Cheng J."/>
            <person name="Dai P."/>
            <person name="Han X."/>
            <person name="Huang E."/>
            <person name="Gao Y."/>
            <person name="Liu J."/>
            <person name="Shao H."/>
            <person name="Ye R."/>
            <person name="Li L."/>
            <person name="Wei W."/>
            <person name="Wang X."/>
            <person name="Wang C."/>
            <person name="Yang T."/>
            <person name="Huo Q."/>
            <person name="Li W."/>
            <person name="Guo W."/>
            <person name="Chen H."/>
            <person name="Zhou L."/>
            <person name="Ni X."/>
            <person name="Tian J."/>
            <person name="Zhou Y."/>
            <person name="Sheng Y."/>
            <person name="Liu T."/>
            <person name="Pan Y."/>
            <person name="Xia L."/>
            <person name="Li J."/>
            <person name="Zhao F."/>
            <person name="Cao W."/>
        </authorList>
    </citation>
    <scope>NUCLEOTIDE SEQUENCE</scope>
    <source>
        <strain evidence="1">Dsil-2018</strain>
    </source>
</reference>
<protein>
    <submittedName>
        <fullName evidence="1">Uncharacterized protein</fullName>
    </submittedName>
</protein>
<accession>A0ACB8CEI9</accession>
<comment type="caution">
    <text evidence="1">The sequence shown here is derived from an EMBL/GenBank/DDBJ whole genome shotgun (WGS) entry which is preliminary data.</text>
</comment>
<organism evidence="1 2">
    <name type="scientific">Dermacentor silvarum</name>
    <name type="common">Tick</name>
    <dbReference type="NCBI Taxonomy" id="543639"/>
    <lineage>
        <taxon>Eukaryota</taxon>
        <taxon>Metazoa</taxon>
        <taxon>Ecdysozoa</taxon>
        <taxon>Arthropoda</taxon>
        <taxon>Chelicerata</taxon>
        <taxon>Arachnida</taxon>
        <taxon>Acari</taxon>
        <taxon>Parasitiformes</taxon>
        <taxon>Ixodida</taxon>
        <taxon>Ixodoidea</taxon>
        <taxon>Ixodidae</taxon>
        <taxon>Rhipicephalinae</taxon>
        <taxon>Dermacentor</taxon>
    </lineage>
</organism>
<dbReference type="EMBL" id="CM023476">
    <property type="protein sequence ID" value="KAH7941088.1"/>
    <property type="molecule type" value="Genomic_DNA"/>
</dbReference>
<keyword evidence="2" id="KW-1185">Reference proteome</keyword>